<keyword evidence="5" id="KW-1185">Reference proteome</keyword>
<dbReference type="InParanoid" id="A0A2R6QTM6"/>
<evidence type="ECO:0000259" key="3">
    <source>
        <dbReference type="Pfam" id="PF12999"/>
    </source>
</evidence>
<dbReference type="EMBL" id="NKQK01000013">
    <property type="protein sequence ID" value="PSS14483.1"/>
    <property type="molecule type" value="Genomic_DNA"/>
</dbReference>
<dbReference type="OMA" id="SYQTRRY"/>
<keyword evidence="1" id="KW-0812">Transmembrane</keyword>
<reference evidence="4 5" key="1">
    <citation type="submission" date="2017-07" db="EMBL/GenBank/DDBJ databases">
        <title>An improved, manually edited Actinidia chinensis var. chinensis (kiwifruit) genome highlights the challenges associated with draft genomes and gene prediction in plants.</title>
        <authorList>
            <person name="Pilkington S."/>
            <person name="Crowhurst R."/>
            <person name="Hilario E."/>
            <person name="Nardozza S."/>
            <person name="Fraser L."/>
            <person name="Peng Y."/>
            <person name="Gunaseelan K."/>
            <person name="Simpson R."/>
            <person name="Tahir J."/>
            <person name="Deroles S."/>
            <person name="Templeton K."/>
            <person name="Luo Z."/>
            <person name="Davy M."/>
            <person name="Cheng C."/>
            <person name="Mcneilage M."/>
            <person name="Scaglione D."/>
            <person name="Liu Y."/>
            <person name="Zhang Q."/>
            <person name="Datson P."/>
            <person name="De Silva N."/>
            <person name="Gardiner S."/>
            <person name="Bassett H."/>
            <person name="Chagne D."/>
            <person name="Mccallum J."/>
            <person name="Dzierzon H."/>
            <person name="Deng C."/>
            <person name="Wang Y.-Y."/>
            <person name="Barron N."/>
            <person name="Manako K."/>
            <person name="Bowen J."/>
            <person name="Foster T."/>
            <person name="Erridge Z."/>
            <person name="Tiffin H."/>
            <person name="Waite C."/>
            <person name="Davies K."/>
            <person name="Grierson E."/>
            <person name="Laing W."/>
            <person name="Kirk R."/>
            <person name="Chen X."/>
            <person name="Wood M."/>
            <person name="Montefiori M."/>
            <person name="Brummell D."/>
            <person name="Schwinn K."/>
            <person name="Catanach A."/>
            <person name="Fullerton C."/>
            <person name="Li D."/>
            <person name="Meiyalaghan S."/>
            <person name="Nieuwenhuizen N."/>
            <person name="Read N."/>
            <person name="Prakash R."/>
            <person name="Hunter D."/>
            <person name="Zhang H."/>
            <person name="Mckenzie M."/>
            <person name="Knabel M."/>
            <person name="Harris A."/>
            <person name="Allan A."/>
            <person name="Chen A."/>
            <person name="Janssen B."/>
            <person name="Plunkett B."/>
            <person name="Dwamena C."/>
            <person name="Voogd C."/>
            <person name="Leif D."/>
            <person name="Lafferty D."/>
            <person name="Souleyre E."/>
            <person name="Varkonyi-Gasic E."/>
            <person name="Gambi F."/>
            <person name="Hanley J."/>
            <person name="Yao J.-L."/>
            <person name="Cheung J."/>
            <person name="David K."/>
            <person name="Warren B."/>
            <person name="Marsh K."/>
            <person name="Snowden K."/>
            <person name="Lin-Wang K."/>
            <person name="Brian L."/>
            <person name="Martinez-Sanchez M."/>
            <person name="Wang M."/>
            <person name="Ileperuma N."/>
            <person name="Macnee N."/>
            <person name="Campin R."/>
            <person name="Mcatee P."/>
            <person name="Drummond R."/>
            <person name="Espley R."/>
            <person name="Ireland H."/>
            <person name="Wu R."/>
            <person name="Atkinson R."/>
            <person name="Karunairetnam S."/>
            <person name="Bulley S."/>
            <person name="Chunkath S."/>
            <person name="Hanley Z."/>
            <person name="Storey R."/>
            <person name="Thrimawithana A."/>
            <person name="Thomson S."/>
            <person name="David C."/>
            <person name="Testolin R."/>
        </authorList>
    </citation>
    <scope>NUCLEOTIDE SEQUENCE [LARGE SCALE GENOMIC DNA]</scope>
    <source>
        <strain evidence="5">cv. Red5</strain>
        <tissue evidence="4">Young leaf</tissue>
    </source>
</reference>
<dbReference type="AlphaFoldDB" id="A0A2R6QTM6"/>
<dbReference type="Gramene" id="PSS14483">
    <property type="protein sequence ID" value="PSS14483"/>
    <property type="gene ID" value="CEY00_Acc15051"/>
</dbReference>
<protein>
    <submittedName>
        <fullName evidence="4">Glucosidase 2 subunit beta like</fullName>
    </submittedName>
</protein>
<evidence type="ECO:0000313" key="4">
    <source>
        <dbReference type="EMBL" id="PSS14483.1"/>
    </source>
</evidence>
<evidence type="ECO:0000256" key="1">
    <source>
        <dbReference type="SAM" id="Phobius"/>
    </source>
</evidence>
<feature type="domain" description="Glucosidase II beta subunit N-terminal" evidence="3">
    <location>
        <begin position="47"/>
        <end position="163"/>
    </location>
</feature>
<feature type="signal peptide" evidence="2">
    <location>
        <begin position="1"/>
        <end position="27"/>
    </location>
</feature>
<feature type="chain" id="PRO_5015336117" evidence="2">
    <location>
        <begin position="28"/>
        <end position="199"/>
    </location>
</feature>
<dbReference type="STRING" id="1590841.A0A2R6QTM6"/>
<feature type="transmembrane region" description="Helical" evidence="1">
    <location>
        <begin position="169"/>
        <end position="187"/>
    </location>
</feature>
<dbReference type="Pfam" id="PF12999">
    <property type="entry name" value="PRKCSH-like"/>
    <property type="match status" value="1"/>
</dbReference>
<gene>
    <name evidence="4" type="ORF">CEY00_Acc15051</name>
</gene>
<proteinExistence type="predicted"/>
<name>A0A2R6QTM6_ACTCC</name>
<sequence>MERSRFVMGLRCFCFSLFFYLFSPCSASPLPIGIHPLDEKYYSTEVIKCKDGSKSFTRARINDNFCDCPDGTDEPGTSACPRGKFYCKNVGSIPQFMFSSRVNDHFCDCCDGSDEYDGSIICHNTCVMGGNVAYKTINYGSTNTDLDVKVTEKRVMLEDPTQKINGLKIFIILQAILISFVVAFRLYRWRVRLRRRHFR</sequence>
<dbReference type="GO" id="GO:0006491">
    <property type="term" value="P:N-glycan processing"/>
    <property type="evidence" value="ECO:0007669"/>
    <property type="project" value="TreeGrafter"/>
</dbReference>
<comment type="caution">
    <text evidence="4">The sequence shown here is derived from an EMBL/GenBank/DDBJ whole genome shotgun (WGS) entry which is preliminary data.</text>
</comment>
<evidence type="ECO:0000256" key="2">
    <source>
        <dbReference type="SAM" id="SignalP"/>
    </source>
</evidence>
<dbReference type="InterPro" id="IPR028146">
    <property type="entry name" value="PRKCSH_N"/>
</dbReference>
<organism evidence="4 5">
    <name type="scientific">Actinidia chinensis var. chinensis</name>
    <name type="common">Chinese soft-hair kiwi</name>
    <dbReference type="NCBI Taxonomy" id="1590841"/>
    <lineage>
        <taxon>Eukaryota</taxon>
        <taxon>Viridiplantae</taxon>
        <taxon>Streptophyta</taxon>
        <taxon>Embryophyta</taxon>
        <taxon>Tracheophyta</taxon>
        <taxon>Spermatophyta</taxon>
        <taxon>Magnoliopsida</taxon>
        <taxon>eudicotyledons</taxon>
        <taxon>Gunneridae</taxon>
        <taxon>Pentapetalae</taxon>
        <taxon>asterids</taxon>
        <taxon>Ericales</taxon>
        <taxon>Actinidiaceae</taxon>
        <taxon>Actinidia</taxon>
    </lineage>
</organism>
<dbReference type="PANTHER" id="PTHR12630:SF17">
    <property type="entry name" value="EXPRESSED PROTEIN"/>
    <property type="match status" value="1"/>
</dbReference>
<dbReference type="PANTHER" id="PTHR12630">
    <property type="entry name" value="N-LINKED OLIGOSACCHARIDE PROCESSING"/>
    <property type="match status" value="1"/>
</dbReference>
<accession>A0A2R6QTM6</accession>
<dbReference type="InterPro" id="IPR039794">
    <property type="entry name" value="Gtb1-like"/>
</dbReference>
<keyword evidence="2" id="KW-0732">Signal</keyword>
<dbReference type="Proteomes" id="UP000241394">
    <property type="component" value="Chromosome LG13"/>
</dbReference>
<dbReference type="OrthoDB" id="28322at2759"/>
<evidence type="ECO:0000313" key="5">
    <source>
        <dbReference type="Proteomes" id="UP000241394"/>
    </source>
</evidence>
<keyword evidence="1" id="KW-1133">Transmembrane helix</keyword>
<dbReference type="GO" id="GO:0017177">
    <property type="term" value="C:glucosidase II complex"/>
    <property type="evidence" value="ECO:0007669"/>
    <property type="project" value="TreeGrafter"/>
</dbReference>
<dbReference type="FunCoup" id="A0A2R6QTM6">
    <property type="interactions" value="2293"/>
</dbReference>
<reference evidence="5" key="2">
    <citation type="journal article" date="2018" name="BMC Genomics">
        <title>A manually annotated Actinidia chinensis var. chinensis (kiwifruit) genome highlights the challenges associated with draft genomes and gene prediction in plants.</title>
        <authorList>
            <person name="Pilkington S.M."/>
            <person name="Crowhurst R."/>
            <person name="Hilario E."/>
            <person name="Nardozza S."/>
            <person name="Fraser L."/>
            <person name="Peng Y."/>
            <person name="Gunaseelan K."/>
            <person name="Simpson R."/>
            <person name="Tahir J."/>
            <person name="Deroles S.C."/>
            <person name="Templeton K."/>
            <person name="Luo Z."/>
            <person name="Davy M."/>
            <person name="Cheng C."/>
            <person name="McNeilage M."/>
            <person name="Scaglione D."/>
            <person name="Liu Y."/>
            <person name="Zhang Q."/>
            <person name="Datson P."/>
            <person name="De Silva N."/>
            <person name="Gardiner S.E."/>
            <person name="Bassett H."/>
            <person name="Chagne D."/>
            <person name="McCallum J."/>
            <person name="Dzierzon H."/>
            <person name="Deng C."/>
            <person name="Wang Y.Y."/>
            <person name="Barron L."/>
            <person name="Manako K."/>
            <person name="Bowen J."/>
            <person name="Foster T.M."/>
            <person name="Erridge Z.A."/>
            <person name="Tiffin H."/>
            <person name="Waite C.N."/>
            <person name="Davies K.M."/>
            <person name="Grierson E.P."/>
            <person name="Laing W.A."/>
            <person name="Kirk R."/>
            <person name="Chen X."/>
            <person name="Wood M."/>
            <person name="Montefiori M."/>
            <person name="Brummell D.A."/>
            <person name="Schwinn K.E."/>
            <person name="Catanach A."/>
            <person name="Fullerton C."/>
            <person name="Li D."/>
            <person name="Meiyalaghan S."/>
            <person name="Nieuwenhuizen N."/>
            <person name="Read N."/>
            <person name="Prakash R."/>
            <person name="Hunter D."/>
            <person name="Zhang H."/>
            <person name="McKenzie M."/>
            <person name="Knabel M."/>
            <person name="Harris A."/>
            <person name="Allan A.C."/>
            <person name="Gleave A."/>
            <person name="Chen A."/>
            <person name="Janssen B.J."/>
            <person name="Plunkett B."/>
            <person name="Ampomah-Dwamena C."/>
            <person name="Voogd C."/>
            <person name="Leif D."/>
            <person name="Lafferty D."/>
            <person name="Souleyre E.J.F."/>
            <person name="Varkonyi-Gasic E."/>
            <person name="Gambi F."/>
            <person name="Hanley J."/>
            <person name="Yao J.L."/>
            <person name="Cheung J."/>
            <person name="David K.M."/>
            <person name="Warren B."/>
            <person name="Marsh K."/>
            <person name="Snowden K.C."/>
            <person name="Lin-Wang K."/>
            <person name="Brian L."/>
            <person name="Martinez-Sanchez M."/>
            <person name="Wang M."/>
            <person name="Ileperuma N."/>
            <person name="Macnee N."/>
            <person name="Campin R."/>
            <person name="McAtee P."/>
            <person name="Drummond R.S.M."/>
            <person name="Espley R.V."/>
            <person name="Ireland H.S."/>
            <person name="Wu R."/>
            <person name="Atkinson R.G."/>
            <person name="Karunairetnam S."/>
            <person name="Bulley S."/>
            <person name="Chunkath S."/>
            <person name="Hanley Z."/>
            <person name="Storey R."/>
            <person name="Thrimawithana A.H."/>
            <person name="Thomson S."/>
            <person name="David C."/>
            <person name="Testolin R."/>
            <person name="Huang H."/>
            <person name="Hellens R.P."/>
            <person name="Schaffer R.J."/>
        </authorList>
    </citation>
    <scope>NUCLEOTIDE SEQUENCE [LARGE SCALE GENOMIC DNA]</scope>
    <source>
        <strain evidence="5">cv. Red5</strain>
    </source>
</reference>
<keyword evidence="1" id="KW-0472">Membrane</keyword>